<gene>
    <name evidence="1" type="ORF">EZS27_041837</name>
</gene>
<organism evidence="1">
    <name type="scientific">termite gut metagenome</name>
    <dbReference type="NCBI Taxonomy" id="433724"/>
    <lineage>
        <taxon>unclassified sequences</taxon>
        <taxon>metagenomes</taxon>
        <taxon>organismal metagenomes</taxon>
    </lineage>
</organism>
<dbReference type="EMBL" id="SNRY01009854">
    <property type="protein sequence ID" value="KAA6306506.1"/>
    <property type="molecule type" value="Genomic_DNA"/>
</dbReference>
<protein>
    <submittedName>
        <fullName evidence="1">Uncharacterized protein</fullName>
    </submittedName>
</protein>
<feature type="non-terminal residue" evidence="1">
    <location>
        <position position="223"/>
    </location>
</feature>
<sequence>MITLIPVGGLANRMHAIASALSLANDCNTHLRIIWYKDAGLNCEFHQIFQPLPHTKVTLKSASLIDFMLYDRPRRKNFWIPRVFQCVLFDKCLYDSKVVILKNRGFDFHNWAKGKNVFITTYSLFYPLSGFPLSDCFVPKDWIQQRIKGQYHLFNKHTVGVHIRRTDNVYSISESPTELFINRMNDEIQQHPETLFYLATDSQKEKALPKGIFGKRIITLDKE</sequence>
<proteinExistence type="predicted"/>
<name>A0A5J4PAZ4_9ZZZZ</name>
<accession>A0A5J4PAZ4</accession>
<evidence type="ECO:0000313" key="1">
    <source>
        <dbReference type="EMBL" id="KAA6306506.1"/>
    </source>
</evidence>
<comment type="caution">
    <text evidence="1">The sequence shown here is derived from an EMBL/GenBank/DDBJ whole genome shotgun (WGS) entry which is preliminary data.</text>
</comment>
<dbReference type="AlphaFoldDB" id="A0A5J4PAZ4"/>
<dbReference type="Gene3D" id="3.40.50.11350">
    <property type="match status" value="1"/>
</dbReference>
<reference evidence="1" key="1">
    <citation type="submission" date="2019-03" db="EMBL/GenBank/DDBJ databases">
        <title>Single cell metagenomics reveals metabolic interactions within the superorganism composed of flagellate Streblomastix strix and complex community of Bacteroidetes bacteria on its surface.</title>
        <authorList>
            <person name="Treitli S.C."/>
            <person name="Kolisko M."/>
            <person name="Husnik F."/>
            <person name="Keeling P."/>
            <person name="Hampl V."/>
        </authorList>
    </citation>
    <scope>NUCLEOTIDE SEQUENCE</scope>
    <source>
        <strain evidence="1">STM</strain>
    </source>
</reference>